<comment type="caution">
    <text evidence="1">The sequence shown here is derived from an EMBL/GenBank/DDBJ whole genome shotgun (WGS) entry which is preliminary data.</text>
</comment>
<dbReference type="RefSeq" id="WP_272137611.1">
    <property type="nucleotide sequence ID" value="NZ_JAQLOI010000001.1"/>
</dbReference>
<evidence type="ECO:0000313" key="2">
    <source>
        <dbReference type="Proteomes" id="UP001210678"/>
    </source>
</evidence>
<dbReference type="Proteomes" id="UP001210678">
    <property type="component" value="Unassembled WGS sequence"/>
</dbReference>
<proteinExistence type="predicted"/>
<evidence type="ECO:0000313" key="1">
    <source>
        <dbReference type="EMBL" id="MDB1124782.1"/>
    </source>
</evidence>
<dbReference type="EMBL" id="JAQLOI010000001">
    <property type="protein sequence ID" value="MDB1124782.1"/>
    <property type="molecule type" value="Genomic_DNA"/>
</dbReference>
<sequence length="77" mass="8621">MNNIYKIETYCEASKDQLADLIIKSGSQCIIRGWALITDHVFNESETKKALHLVARITDSLTDDDLYSWSAASKQAA</sequence>
<reference evidence="1 2" key="1">
    <citation type="submission" date="2023-01" db="EMBL/GenBank/DDBJ databases">
        <title>Vibrio sp. KJ40-1 sp.nov, isolated from marine algae.</title>
        <authorList>
            <person name="Butt M."/>
            <person name="Kim J.M.J."/>
            <person name="Jeon C.O.C."/>
        </authorList>
    </citation>
    <scope>NUCLEOTIDE SEQUENCE [LARGE SCALE GENOMIC DNA]</scope>
    <source>
        <strain evidence="1 2">KJ40-1</strain>
    </source>
</reference>
<organism evidence="1 2">
    <name type="scientific">Vibrio algarum</name>
    <dbReference type="NCBI Taxonomy" id="3020714"/>
    <lineage>
        <taxon>Bacteria</taxon>
        <taxon>Pseudomonadati</taxon>
        <taxon>Pseudomonadota</taxon>
        <taxon>Gammaproteobacteria</taxon>
        <taxon>Vibrionales</taxon>
        <taxon>Vibrionaceae</taxon>
        <taxon>Vibrio</taxon>
    </lineage>
</organism>
<gene>
    <name evidence="1" type="ORF">PGX00_14435</name>
</gene>
<protein>
    <submittedName>
        <fullName evidence="1">Uncharacterized protein</fullName>
    </submittedName>
</protein>
<keyword evidence="2" id="KW-1185">Reference proteome</keyword>
<name>A0ABT4YT87_9VIBR</name>
<accession>A0ABT4YT87</accession>